<evidence type="ECO:0000256" key="1">
    <source>
        <dbReference type="SAM" id="MobiDB-lite"/>
    </source>
</evidence>
<dbReference type="InParanoid" id="A0A423WYS5"/>
<reference evidence="2 3" key="1">
    <citation type="submission" date="2015-09" db="EMBL/GenBank/DDBJ databases">
        <title>Host preference determinants of Valsa canker pathogens revealed by comparative genomics.</title>
        <authorList>
            <person name="Yin Z."/>
            <person name="Huang L."/>
        </authorList>
    </citation>
    <scope>NUCLEOTIDE SEQUENCE [LARGE SCALE GENOMIC DNA]</scope>
    <source>
        <strain evidence="2 3">SXYLt</strain>
    </source>
</reference>
<name>A0A423WYS5_9PEZI</name>
<accession>A0A423WYS5</accession>
<keyword evidence="3" id="KW-1185">Reference proteome</keyword>
<proteinExistence type="predicted"/>
<comment type="caution">
    <text evidence="2">The sequence shown here is derived from an EMBL/GenBank/DDBJ whole genome shotgun (WGS) entry which is preliminary data.</text>
</comment>
<protein>
    <submittedName>
        <fullName evidence="2">Uncharacterized protein</fullName>
    </submittedName>
</protein>
<sequence>MPIHTRPVSPPPGPTVLSIRDDDLAHALSVLRTKPAAELSAIRNVRINFSEANVLHWHKSYWPGLDFAFDEEDMQTFERIHPVLQTSTLADNPPSQAFRAILRWIAENLDLGNLTLYINAGDASWTLFADRGAAAYATMDDMDHDWRFIYDWFLDVGRAVAEVFGGGGGLRELQIWTQVWDGMGAWLVGQITGRRTVIPEYTLMPRFQDPGMQLLSGKGVGEDGKGGGEEGKGGHEDGVEVKAD</sequence>
<dbReference type="OrthoDB" id="5231117at2759"/>
<dbReference type="EMBL" id="LKEB01000033">
    <property type="protein sequence ID" value="ROW08704.1"/>
    <property type="molecule type" value="Genomic_DNA"/>
</dbReference>
<organism evidence="2 3">
    <name type="scientific">Cytospora leucostoma</name>
    <dbReference type="NCBI Taxonomy" id="1230097"/>
    <lineage>
        <taxon>Eukaryota</taxon>
        <taxon>Fungi</taxon>
        <taxon>Dikarya</taxon>
        <taxon>Ascomycota</taxon>
        <taxon>Pezizomycotina</taxon>
        <taxon>Sordariomycetes</taxon>
        <taxon>Sordariomycetidae</taxon>
        <taxon>Diaporthales</taxon>
        <taxon>Cytosporaceae</taxon>
        <taxon>Cytospora</taxon>
    </lineage>
</organism>
<evidence type="ECO:0000313" key="3">
    <source>
        <dbReference type="Proteomes" id="UP000285146"/>
    </source>
</evidence>
<gene>
    <name evidence="2" type="ORF">VPNG_06374</name>
</gene>
<dbReference type="Proteomes" id="UP000285146">
    <property type="component" value="Unassembled WGS sequence"/>
</dbReference>
<dbReference type="AlphaFoldDB" id="A0A423WYS5"/>
<feature type="region of interest" description="Disordered" evidence="1">
    <location>
        <begin position="215"/>
        <end position="244"/>
    </location>
</feature>
<evidence type="ECO:0000313" key="2">
    <source>
        <dbReference type="EMBL" id="ROW08704.1"/>
    </source>
</evidence>
<feature type="compositionally biased region" description="Basic and acidic residues" evidence="1">
    <location>
        <begin position="220"/>
        <end position="244"/>
    </location>
</feature>